<dbReference type="RefSeq" id="WP_088566354.1">
    <property type="nucleotide sequence ID" value="NZ_CP020946.1"/>
</dbReference>
<evidence type="ECO:0000256" key="5">
    <source>
        <dbReference type="ARBA" id="ARBA00022741"/>
    </source>
</evidence>
<dbReference type="SUPFAM" id="SSF55681">
    <property type="entry name" value="Class II aaRS and biotin synthetases"/>
    <property type="match status" value="1"/>
</dbReference>
<dbReference type="Pfam" id="PF01411">
    <property type="entry name" value="tRNA-synt_2c"/>
    <property type="match status" value="1"/>
</dbReference>
<evidence type="ECO:0000256" key="3">
    <source>
        <dbReference type="ARBA" id="ARBA00022598"/>
    </source>
</evidence>
<keyword evidence="2 11" id="KW-0820">tRNA-binding</keyword>
<dbReference type="Proteomes" id="UP000197003">
    <property type="component" value="Chromosome"/>
</dbReference>
<feature type="binding site" evidence="11">
    <location>
        <position position="683"/>
    </location>
    <ligand>
        <name>Zn(2+)</name>
        <dbReference type="ChEBI" id="CHEBI:29105"/>
    </ligand>
</feature>
<dbReference type="FunFam" id="3.30.930.10:FF:000004">
    <property type="entry name" value="Alanine--tRNA ligase"/>
    <property type="match status" value="1"/>
</dbReference>
<keyword evidence="12" id="KW-0175">Coiled coil</keyword>
<evidence type="ECO:0000256" key="8">
    <source>
        <dbReference type="ARBA" id="ARBA00022884"/>
    </source>
</evidence>
<dbReference type="InterPro" id="IPR050058">
    <property type="entry name" value="Ala-tRNA_ligase"/>
</dbReference>
<dbReference type="GO" id="GO:0005829">
    <property type="term" value="C:cytosol"/>
    <property type="evidence" value="ECO:0007669"/>
    <property type="project" value="TreeGrafter"/>
</dbReference>
<dbReference type="GO" id="GO:0045892">
    <property type="term" value="P:negative regulation of DNA-templated transcription"/>
    <property type="evidence" value="ECO:0007669"/>
    <property type="project" value="TreeGrafter"/>
</dbReference>
<dbReference type="PANTHER" id="PTHR11777:SF9">
    <property type="entry name" value="ALANINE--TRNA LIGASE, CYTOPLASMIC"/>
    <property type="match status" value="1"/>
</dbReference>
<dbReference type="EMBL" id="CP020946">
    <property type="protein sequence ID" value="ASD64932.1"/>
    <property type="molecule type" value="Genomic_DNA"/>
</dbReference>
<evidence type="ECO:0000256" key="4">
    <source>
        <dbReference type="ARBA" id="ARBA00022723"/>
    </source>
</evidence>
<dbReference type="InterPro" id="IPR023033">
    <property type="entry name" value="Ala_tRNA_ligase_euk/bac"/>
</dbReference>
<keyword evidence="3 11" id="KW-0436">Ligase</keyword>
<evidence type="ECO:0000256" key="6">
    <source>
        <dbReference type="ARBA" id="ARBA00022833"/>
    </source>
</evidence>
<comment type="function">
    <text evidence="11">Catalyzes the attachment of alanine to tRNA(Ala) in a two-step reaction: alanine is first activated by ATP to form Ala-AMP and then transferred to the acceptor end of tRNA(Ala). Also edits incorrectly charged Ser-tRNA(Ala) and Gly-tRNA(Ala) via its editing domain.</text>
</comment>
<comment type="domain">
    <text evidence="11">Consists of three domains; the N-terminal catalytic domain, the editing domain and the C-terminal C-Ala domain. The editing domain removes incorrectly charged amino acids, while the C-Ala domain, along with tRNA(Ala), serves as a bridge to cooperatively bring together the editing and aminoacylation centers thus stimulating deacylation of misacylated tRNAs.</text>
</comment>
<reference evidence="14 15" key="1">
    <citation type="submission" date="2017-04" db="EMBL/GenBank/DDBJ databases">
        <title>Whole genome sequence of Bdellovibrio bacteriovorus strain SSB218315.</title>
        <authorList>
            <person name="Oyedara O."/>
            <person name="Rodriguez-Perez M.A."/>
        </authorList>
    </citation>
    <scope>NUCLEOTIDE SEQUENCE [LARGE SCALE GENOMIC DNA]</scope>
    <source>
        <strain evidence="14 15">SSB218315</strain>
    </source>
</reference>
<feature type="binding site" evidence="11">
    <location>
        <position position="687"/>
    </location>
    <ligand>
        <name>Zn(2+)</name>
        <dbReference type="ChEBI" id="CHEBI:29105"/>
    </ligand>
</feature>
<dbReference type="Gene3D" id="2.40.30.130">
    <property type="match status" value="1"/>
</dbReference>
<keyword evidence="6 11" id="KW-0862">Zinc</keyword>
<dbReference type="InterPro" id="IPR018162">
    <property type="entry name" value="Ala-tRNA-ligase_IIc_anticod-bd"/>
</dbReference>
<dbReference type="Pfam" id="PF02272">
    <property type="entry name" value="DHHA1"/>
    <property type="match status" value="1"/>
</dbReference>
<dbReference type="GO" id="GO:0008270">
    <property type="term" value="F:zinc ion binding"/>
    <property type="evidence" value="ECO:0007669"/>
    <property type="project" value="UniProtKB-UniRule"/>
</dbReference>
<protein>
    <recommendedName>
        <fullName evidence="11">Alanine--tRNA ligase</fullName>
        <ecNumber evidence="11">6.1.1.7</ecNumber>
    </recommendedName>
    <alternativeName>
        <fullName evidence="11">Alanyl-tRNA synthetase</fullName>
        <shortName evidence="11">AlaRS</shortName>
    </alternativeName>
</protein>
<comment type="subcellular location">
    <subcellularLocation>
        <location evidence="11">Cytoplasm</location>
    </subcellularLocation>
</comment>
<evidence type="ECO:0000256" key="2">
    <source>
        <dbReference type="ARBA" id="ARBA00022555"/>
    </source>
</evidence>
<keyword evidence="11" id="KW-0963">Cytoplasm</keyword>
<dbReference type="PROSITE" id="PS50860">
    <property type="entry name" value="AA_TRNA_LIGASE_II_ALA"/>
    <property type="match status" value="1"/>
</dbReference>
<comment type="catalytic activity">
    <reaction evidence="11">
        <text>tRNA(Ala) + L-alanine + ATP = L-alanyl-tRNA(Ala) + AMP + diphosphate</text>
        <dbReference type="Rhea" id="RHEA:12540"/>
        <dbReference type="Rhea" id="RHEA-COMP:9657"/>
        <dbReference type="Rhea" id="RHEA-COMP:9923"/>
        <dbReference type="ChEBI" id="CHEBI:30616"/>
        <dbReference type="ChEBI" id="CHEBI:33019"/>
        <dbReference type="ChEBI" id="CHEBI:57972"/>
        <dbReference type="ChEBI" id="CHEBI:78442"/>
        <dbReference type="ChEBI" id="CHEBI:78497"/>
        <dbReference type="ChEBI" id="CHEBI:456215"/>
        <dbReference type="EC" id="6.1.1.7"/>
    </reaction>
</comment>
<evidence type="ECO:0000256" key="10">
    <source>
        <dbReference type="ARBA" id="ARBA00023146"/>
    </source>
</evidence>
<dbReference type="CDD" id="cd00673">
    <property type="entry name" value="AlaRS_core"/>
    <property type="match status" value="1"/>
</dbReference>
<dbReference type="EC" id="6.1.1.7" evidence="11"/>
<dbReference type="GO" id="GO:0006419">
    <property type="term" value="P:alanyl-tRNA aminoacylation"/>
    <property type="evidence" value="ECO:0007669"/>
    <property type="project" value="UniProtKB-UniRule"/>
</dbReference>
<feature type="coiled-coil region" evidence="12">
    <location>
        <begin position="756"/>
        <end position="783"/>
    </location>
</feature>
<dbReference type="GO" id="GO:0000049">
    <property type="term" value="F:tRNA binding"/>
    <property type="evidence" value="ECO:0007669"/>
    <property type="project" value="UniProtKB-KW"/>
</dbReference>
<comment type="cofactor">
    <cofactor evidence="11">
        <name>Zn(2+)</name>
        <dbReference type="ChEBI" id="CHEBI:29105"/>
    </cofactor>
    <text evidence="11">Binds 1 zinc ion per subunit.</text>
</comment>
<evidence type="ECO:0000256" key="9">
    <source>
        <dbReference type="ARBA" id="ARBA00022917"/>
    </source>
</evidence>
<dbReference type="FunFam" id="3.10.310.40:FF:000001">
    <property type="entry name" value="Alanine--tRNA ligase"/>
    <property type="match status" value="1"/>
</dbReference>
<feature type="binding site" evidence="11">
    <location>
        <position position="581"/>
    </location>
    <ligand>
        <name>Zn(2+)</name>
        <dbReference type="ChEBI" id="CHEBI:29105"/>
    </ligand>
</feature>
<evidence type="ECO:0000313" key="14">
    <source>
        <dbReference type="EMBL" id="ASD64932.1"/>
    </source>
</evidence>
<evidence type="ECO:0000313" key="15">
    <source>
        <dbReference type="Proteomes" id="UP000197003"/>
    </source>
</evidence>
<dbReference type="GO" id="GO:0005524">
    <property type="term" value="F:ATP binding"/>
    <property type="evidence" value="ECO:0007669"/>
    <property type="project" value="UniProtKB-UniRule"/>
</dbReference>
<evidence type="ECO:0000256" key="11">
    <source>
        <dbReference type="HAMAP-Rule" id="MF_00036"/>
    </source>
</evidence>
<keyword evidence="9 11" id="KW-0648">Protein biosynthesis</keyword>
<dbReference type="SUPFAM" id="SSF50447">
    <property type="entry name" value="Translation proteins"/>
    <property type="match status" value="1"/>
</dbReference>
<keyword evidence="4 11" id="KW-0479">Metal-binding</keyword>
<evidence type="ECO:0000256" key="7">
    <source>
        <dbReference type="ARBA" id="ARBA00022840"/>
    </source>
</evidence>
<dbReference type="SMART" id="SM00863">
    <property type="entry name" value="tRNA_SAD"/>
    <property type="match status" value="1"/>
</dbReference>
<dbReference type="Pfam" id="PF07973">
    <property type="entry name" value="tRNA_SAD"/>
    <property type="match status" value="1"/>
</dbReference>
<dbReference type="InterPro" id="IPR018164">
    <property type="entry name" value="Ala-tRNA-synth_IIc_N"/>
</dbReference>
<accession>A0A1Z3NBS8</accession>
<dbReference type="InterPro" id="IPR003156">
    <property type="entry name" value="DHHA1_dom"/>
</dbReference>
<dbReference type="FunFam" id="3.30.980.10:FF:000004">
    <property type="entry name" value="Alanine--tRNA ligase, cytoplasmic"/>
    <property type="match status" value="1"/>
</dbReference>
<feature type="binding site" evidence="11">
    <location>
        <position position="585"/>
    </location>
    <ligand>
        <name>Zn(2+)</name>
        <dbReference type="ChEBI" id="CHEBI:29105"/>
    </ligand>
</feature>
<keyword evidence="8 11" id="KW-0694">RNA-binding</keyword>
<dbReference type="Gene3D" id="3.30.54.20">
    <property type="match status" value="1"/>
</dbReference>
<keyword evidence="10 11" id="KW-0030">Aminoacyl-tRNA synthetase</keyword>
<dbReference type="OrthoDB" id="5287137at2"/>
<dbReference type="FunFam" id="3.30.54.20:FF:000001">
    <property type="entry name" value="Alanine--tRNA ligase"/>
    <property type="match status" value="1"/>
</dbReference>
<evidence type="ECO:0000256" key="1">
    <source>
        <dbReference type="ARBA" id="ARBA00008226"/>
    </source>
</evidence>
<dbReference type="InterPro" id="IPR045864">
    <property type="entry name" value="aa-tRNA-synth_II/BPL/LPL"/>
</dbReference>
<keyword evidence="7 11" id="KW-0067">ATP-binding</keyword>
<dbReference type="GO" id="GO:0004813">
    <property type="term" value="F:alanine-tRNA ligase activity"/>
    <property type="evidence" value="ECO:0007669"/>
    <property type="project" value="UniProtKB-UniRule"/>
</dbReference>
<keyword evidence="5 11" id="KW-0547">Nucleotide-binding</keyword>
<dbReference type="InterPro" id="IPR012947">
    <property type="entry name" value="tRNA_SAD"/>
</dbReference>
<proteinExistence type="inferred from homology"/>
<gene>
    <name evidence="11" type="primary">alaS</name>
    <name evidence="14" type="ORF">B9G79_15835</name>
</gene>
<dbReference type="PRINTS" id="PR00980">
    <property type="entry name" value="TRNASYNTHALA"/>
</dbReference>
<dbReference type="PANTHER" id="PTHR11777">
    <property type="entry name" value="ALANYL-TRNA SYNTHETASE"/>
    <property type="match status" value="1"/>
</dbReference>
<dbReference type="InterPro" id="IPR018165">
    <property type="entry name" value="Ala-tRNA-synth_IIc_core"/>
</dbReference>
<dbReference type="HAMAP" id="MF_00036_B">
    <property type="entry name" value="Ala_tRNA_synth_B"/>
    <property type="match status" value="1"/>
</dbReference>
<dbReference type="InterPro" id="IPR009000">
    <property type="entry name" value="Transl_B-barrel_sf"/>
</dbReference>
<comment type="similarity">
    <text evidence="1 11">Belongs to the class-II aminoacyl-tRNA synthetase family.</text>
</comment>
<dbReference type="Gene3D" id="3.10.310.40">
    <property type="match status" value="1"/>
</dbReference>
<evidence type="ECO:0000256" key="12">
    <source>
        <dbReference type="SAM" id="Coils"/>
    </source>
</evidence>
<dbReference type="NCBIfam" id="TIGR00344">
    <property type="entry name" value="alaS"/>
    <property type="match status" value="1"/>
</dbReference>
<dbReference type="SUPFAM" id="SSF55186">
    <property type="entry name" value="ThrRS/AlaRS common domain"/>
    <property type="match status" value="1"/>
</dbReference>
<dbReference type="SUPFAM" id="SSF101353">
    <property type="entry name" value="Putative anticodon-binding domain of alanyl-tRNA synthetase (AlaRS)"/>
    <property type="match status" value="1"/>
</dbReference>
<dbReference type="InterPro" id="IPR002318">
    <property type="entry name" value="Ala-tRNA-lgiase_IIc"/>
</dbReference>
<dbReference type="InterPro" id="IPR018163">
    <property type="entry name" value="Thr/Ala-tRNA-synth_IIc_edit"/>
</dbReference>
<organism evidence="14 15">
    <name type="scientific">Bdellovibrio bacteriovorus</name>
    <dbReference type="NCBI Taxonomy" id="959"/>
    <lineage>
        <taxon>Bacteria</taxon>
        <taxon>Pseudomonadati</taxon>
        <taxon>Bdellovibrionota</taxon>
        <taxon>Bdellovibrionia</taxon>
        <taxon>Bdellovibrionales</taxon>
        <taxon>Pseudobdellovibrionaceae</taxon>
        <taxon>Bdellovibrio</taxon>
    </lineage>
</organism>
<feature type="domain" description="Alanyl-transfer RNA synthetases family profile" evidence="13">
    <location>
        <begin position="1"/>
        <end position="726"/>
    </location>
</feature>
<dbReference type="Gene3D" id="3.30.980.10">
    <property type="entry name" value="Threonyl-trna Synthetase, Chain A, domain 2"/>
    <property type="match status" value="1"/>
</dbReference>
<dbReference type="Gene3D" id="3.30.930.10">
    <property type="entry name" value="Bira Bifunctional Protein, Domain 2"/>
    <property type="match status" value="1"/>
</dbReference>
<dbReference type="GO" id="GO:0002161">
    <property type="term" value="F:aminoacyl-tRNA deacylase activity"/>
    <property type="evidence" value="ECO:0007669"/>
    <property type="project" value="TreeGrafter"/>
</dbReference>
<dbReference type="AlphaFoldDB" id="A0A1Z3NBS8"/>
<sequence length="907" mass="99401">MKSSEIRNAFIKYFEKNGHKVVPSSSLIPENDPTLLFANAGMNQFKNTFLGLEKRDYSRAVTAQKCVRAGGKHNDLENVGFTARHHTFFEMVGNFSFGDYFKKDAIHFAWEFLTKELAIPKEKLYVTVHISDDEAADIWHNQEGVPRERIFRFDKDNFWKMGDTGPCGPCTEIFYDHGPKAGTISDPFKGIEAGEDRFVEIWNLVFMQYFENPPGTLTPLPKPSVDTGGGLERMSAAMQGVFNNYDTDLFQPMIQLACKIGNIEYISDKEVLAKNPAAAETTAALRVLADHCRSTSFLIADGALPSNEGRGYVLRRIMRRAIRYGRKLSADKSFLPGMAEALIESMGAVYPELKTRRDHILNTIRDEEDRFIATLDKGTAILEDELKKAKSKGIKELSGEVVFRMYDTYGFPADLTRVIANEQGIEVNEAAFEKEMEDNRAKSKASWKGKSMGADEAHMIKFAKDYLQSGKSVTFLGYEGTIGDGKVMGLSNGQAEVQELKTGDTGLMILNATTFYGEGGGQAGDVGYIMNDTNRARVINTTKIDDIVLHHVEIEHGSFKVGTAVVTGVDPVERRNTAANHSATHLLHAALRKVLGTHVTQAGSLVDSQKTRFDFTHNKPVSSEEIKKIEDLVNEQIARCNPVQTEMMSHKAALEKGAMALFGEKYASDVRVLTMGDFSCELCGGTHVKNTSEIRLFKIVSEAGVSSGVRRIEAITADNAVQYMMSAVTHLDDALAAAGFQKSPHYIKHLETTGETATLANRVESLKDQVKQLEKEMKKLQGGQVNVDDLAANALTFKTKAGASAKLVLADVPLDDRQVLAEVTDHLKNKIQSGIVVVVGQGDGSHPIIVSVSKEISGETKAGDLLKEVAGVMGGKGGGRPDFAQGAAPNRAQLNEAFGKVKSMLGL</sequence>
<evidence type="ECO:0000259" key="13">
    <source>
        <dbReference type="PROSITE" id="PS50860"/>
    </source>
</evidence>
<name>A0A1Z3NBS8_BDEBC</name>